<sequence>MQCLVLIFLLMQTDICKSEESQTLVCHYDPEYADLQRVWCKKNSEECCTGFAFGEKITALDNGSVEINNTVNAFTITVHNLTEGNGTYWCGLMFKNHTIMKLAEKYLPISADSSLYEQVWSILRLTIFVLLVLTSVSTCLLTSEPVKKKISDEGNDGIRLRDRRHTDGHADKTVTEE</sequence>
<evidence type="ECO:0008006" key="5">
    <source>
        <dbReference type="Google" id="ProtNLM"/>
    </source>
</evidence>
<dbReference type="InterPro" id="IPR013783">
    <property type="entry name" value="Ig-like_fold"/>
</dbReference>
<name>A0ABD1K0I6_9TELE</name>
<protein>
    <recommendedName>
        <fullName evidence="5">Ig-like domain-containing protein</fullName>
    </recommendedName>
</protein>
<organism evidence="3 4">
    <name type="scientific">Coilia grayii</name>
    <name type="common">Gray's grenadier anchovy</name>
    <dbReference type="NCBI Taxonomy" id="363190"/>
    <lineage>
        <taxon>Eukaryota</taxon>
        <taxon>Metazoa</taxon>
        <taxon>Chordata</taxon>
        <taxon>Craniata</taxon>
        <taxon>Vertebrata</taxon>
        <taxon>Euteleostomi</taxon>
        <taxon>Actinopterygii</taxon>
        <taxon>Neopterygii</taxon>
        <taxon>Teleostei</taxon>
        <taxon>Clupei</taxon>
        <taxon>Clupeiformes</taxon>
        <taxon>Clupeoidei</taxon>
        <taxon>Engraulidae</taxon>
        <taxon>Coilinae</taxon>
        <taxon>Coilia</taxon>
    </lineage>
</organism>
<dbReference type="Gene3D" id="2.60.40.10">
    <property type="entry name" value="Immunoglobulins"/>
    <property type="match status" value="1"/>
</dbReference>
<dbReference type="EMBL" id="JBHFQA010000010">
    <property type="protein sequence ID" value="KAL2092433.1"/>
    <property type="molecule type" value="Genomic_DNA"/>
</dbReference>
<dbReference type="AlphaFoldDB" id="A0ABD1K0I6"/>
<feature type="signal peptide" evidence="2">
    <location>
        <begin position="1"/>
        <end position="18"/>
    </location>
</feature>
<accession>A0ABD1K0I6</accession>
<gene>
    <name evidence="3" type="ORF">ACEWY4_012231</name>
</gene>
<feature type="region of interest" description="Disordered" evidence="1">
    <location>
        <begin position="152"/>
        <end position="177"/>
    </location>
</feature>
<evidence type="ECO:0000313" key="4">
    <source>
        <dbReference type="Proteomes" id="UP001591681"/>
    </source>
</evidence>
<evidence type="ECO:0000256" key="2">
    <source>
        <dbReference type="SAM" id="SignalP"/>
    </source>
</evidence>
<dbReference type="Proteomes" id="UP001591681">
    <property type="component" value="Unassembled WGS sequence"/>
</dbReference>
<reference evidence="3 4" key="1">
    <citation type="submission" date="2024-09" db="EMBL/GenBank/DDBJ databases">
        <title>A chromosome-level genome assembly of Gray's grenadier anchovy, Coilia grayii.</title>
        <authorList>
            <person name="Fu Z."/>
        </authorList>
    </citation>
    <scope>NUCLEOTIDE SEQUENCE [LARGE SCALE GENOMIC DNA]</scope>
    <source>
        <strain evidence="3">G4</strain>
        <tissue evidence="3">Muscle</tissue>
    </source>
</reference>
<feature type="chain" id="PRO_5044885884" description="Ig-like domain-containing protein" evidence="2">
    <location>
        <begin position="19"/>
        <end position="177"/>
    </location>
</feature>
<keyword evidence="2" id="KW-0732">Signal</keyword>
<evidence type="ECO:0000256" key="1">
    <source>
        <dbReference type="SAM" id="MobiDB-lite"/>
    </source>
</evidence>
<keyword evidence="4" id="KW-1185">Reference proteome</keyword>
<evidence type="ECO:0000313" key="3">
    <source>
        <dbReference type="EMBL" id="KAL2092433.1"/>
    </source>
</evidence>
<proteinExistence type="predicted"/>
<comment type="caution">
    <text evidence="3">The sequence shown here is derived from an EMBL/GenBank/DDBJ whole genome shotgun (WGS) entry which is preliminary data.</text>
</comment>